<gene>
    <name evidence="1" type="ORF">K3G42_018009</name>
</gene>
<evidence type="ECO:0000313" key="1">
    <source>
        <dbReference type="EMBL" id="KAH7992002.1"/>
    </source>
</evidence>
<protein>
    <submittedName>
        <fullName evidence="1">Uncharacterized protein</fullName>
    </submittedName>
</protein>
<proteinExistence type="predicted"/>
<reference evidence="1" key="1">
    <citation type="submission" date="2021-08" db="EMBL/GenBank/DDBJ databases">
        <title>The first chromosome-level gecko genome reveals the dynamic sex chromosomes of Neotropical dwarf geckos (Sphaerodactylidae: Sphaerodactylus).</title>
        <authorList>
            <person name="Pinto B.J."/>
            <person name="Keating S.E."/>
            <person name="Gamble T."/>
        </authorList>
    </citation>
    <scope>NUCLEOTIDE SEQUENCE</scope>
    <source>
        <strain evidence="1">TG3544</strain>
    </source>
</reference>
<comment type="caution">
    <text evidence="1">The sequence shown here is derived from an EMBL/GenBank/DDBJ whole genome shotgun (WGS) entry which is preliminary data.</text>
</comment>
<accession>A0ACB8EHL4</accession>
<organism evidence="1 2">
    <name type="scientific">Sphaerodactylus townsendi</name>
    <dbReference type="NCBI Taxonomy" id="933632"/>
    <lineage>
        <taxon>Eukaryota</taxon>
        <taxon>Metazoa</taxon>
        <taxon>Chordata</taxon>
        <taxon>Craniata</taxon>
        <taxon>Vertebrata</taxon>
        <taxon>Euteleostomi</taxon>
        <taxon>Lepidosauria</taxon>
        <taxon>Squamata</taxon>
        <taxon>Bifurcata</taxon>
        <taxon>Gekkota</taxon>
        <taxon>Sphaerodactylidae</taxon>
        <taxon>Sphaerodactylus</taxon>
    </lineage>
</organism>
<dbReference type="EMBL" id="CM037616">
    <property type="protein sequence ID" value="KAH7992002.1"/>
    <property type="molecule type" value="Genomic_DNA"/>
</dbReference>
<keyword evidence="2" id="KW-1185">Reference proteome</keyword>
<dbReference type="Proteomes" id="UP000827872">
    <property type="component" value="Linkage Group LG03"/>
</dbReference>
<sequence>MYRSLYGFRSTEPNSLAFGAGETFLLLERSNQHWWLVSRAGSGETGYAPASYLQRLQICQEGAPYRSVAVHVCVIAAHADVISSRTTIFGKEKGEVWCGTEFAILEYLGAC</sequence>
<name>A0ACB8EHL4_9SAUR</name>
<evidence type="ECO:0000313" key="2">
    <source>
        <dbReference type="Proteomes" id="UP000827872"/>
    </source>
</evidence>